<proteinExistence type="predicted"/>
<gene>
    <name evidence="1" type="ORF">G3I74_01190</name>
</gene>
<comment type="caution">
    <text evidence="1">The sequence shown here is derived from an EMBL/GenBank/DDBJ whole genome shotgun (WGS) entry which is preliminary data.</text>
</comment>
<dbReference type="EMBL" id="JAAGSC010000023">
    <property type="protein sequence ID" value="NDY94346.1"/>
    <property type="molecule type" value="Genomic_DNA"/>
</dbReference>
<dbReference type="PANTHER" id="PTHR39166">
    <property type="entry name" value="BLL1166 PROTEIN"/>
    <property type="match status" value="1"/>
</dbReference>
<protein>
    <submittedName>
        <fullName evidence="1">Nucleotidyltransferase family protein</fullName>
    </submittedName>
</protein>
<dbReference type="GO" id="GO:0016740">
    <property type="term" value="F:transferase activity"/>
    <property type="evidence" value="ECO:0007669"/>
    <property type="project" value="UniProtKB-KW"/>
</dbReference>
<dbReference type="RefSeq" id="WP_164209284.1">
    <property type="nucleotide sequence ID" value="NZ_JAAGSC010000023.1"/>
</dbReference>
<evidence type="ECO:0000313" key="1">
    <source>
        <dbReference type="EMBL" id="NDY94346.1"/>
    </source>
</evidence>
<keyword evidence="2" id="KW-1185">Reference proteome</keyword>
<sequence length="164" mass="18270">MAALAIAADMGLPDWCLAAGFVRNLVWDRLHGFDHATPLNDLDLVYFDPEDASEARDLGIEHALRQCLNLPWSVRNQARMHLRNGDRPYASTADAMSYWVEVETAVGARWSQTGAIALVAPFGLDALMAGTVTINPKRPKPADFRSRVASKRWLEIWPQLVVET</sequence>
<dbReference type="InterPro" id="IPR009267">
    <property type="entry name" value="NTP_transf_6"/>
</dbReference>
<dbReference type="PANTHER" id="PTHR39166:SF1">
    <property type="entry name" value="BLL1166 PROTEIN"/>
    <property type="match status" value="1"/>
</dbReference>
<dbReference type="Pfam" id="PF06042">
    <property type="entry name" value="NTP_transf_6"/>
    <property type="match status" value="1"/>
</dbReference>
<evidence type="ECO:0000313" key="2">
    <source>
        <dbReference type="Proteomes" id="UP000484885"/>
    </source>
</evidence>
<dbReference type="Proteomes" id="UP000484885">
    <property type="component" value="Unassembled WGS sequence"/>
</dbReference>
<name>A0A845UZ50_9GAMM</name>
<dbReference type="AlphaFoldDB" id="A0A845UZ50"/>
<accession>A0A845UZ50</accession>
<organism evidence="1 2">
    <name type="scientific">Wenzhouxiangella limi</name>
    <dbReference type="NCBI Taxonomy" id="2707351"/>
    <lineage>
        <taxon>Bacteria</taxon>
        <taxon>Pseudomonadati</taxon>
        <taxon>Pseudomonadota</taxon>
        <taxon>Gammaproteobacteria</taxon>
        <taxon>Chromatiales</taxon>
        <taxon>Wenzhouxiangellaceae</taxon>
        <taxon>Wenzhouxiangella</taxon>
    </lineage>
</organism>
<keyword evidence="1" id="KW-0808">Transferase</keyword>
<reference evidence="1 2" key="1">
    <citation type="submission" date="2020-02" db="EMBL/GenBank/DDBJ databases">
        <authorList>
            <person name="Zhang X.-Y."/>
        </authorList>
    </citation>
    <scope>NUCLEOTIDE SEQUENCE [LARGE SCALE GENOMIC DNA]</scope>
    <source>
        <strain evidence="1 2">C33</strain>
    </source>
</reference>